<evidence type="ECO:0000313" key="3">
    <source>
        <dbReference type="Proteomes" id="UP000824002"/>
    </source>
</evidence>
<proteinExistence type="predicted"/>
<dbReference type="EMBL" id="DVJP01000035">
    <property type="protein sequence ID" value="HIS76161.1"/>
    <property type="molecule type" value="Genomic_DNA"/>
</dbReference>
<accession>A0A9D1JZE5</accession>
<dbReference type="GO" id="GO:0043822">
    <property type="term" value="F:ribonuclease M5 activity"/>
    <property type="evidence" value="ECO:0007669"/>
    <property type="project" value="TreeGrafter"/>
</dbReference>
<dbReference type="Pfam" id="PF13331">
    <property type="entry name" value="DUF4093"/>
    <property type="match status" value="1"/>
</dbReference>
<dbReference type="Pfam" id="PF01751">
    <property type="entry name" value="Toprim"/>
    <property type="match status" value="1"/>
</dbReference>
<feature type="domain" description="Toprim" evidence="1">
    <location>
        <begin position="5"/>
        <end position="86"/>
    </location>
</feature>
<reference evidence="2" key="1">
    <citation type="submission" date="2020-10" db="EMBL/GenBank/DDBJ databases">
        <authorList>
            <person name="Gilroy R."/>
        </authorList>
    </citation>
    <scope>NUCLEOTIDE SEQUENCE</scope>
    <source>
        <strain evidence="2">CHK199-13235</strain>
    </source>
</reference>
<organism evidence="2 3">
    <name type="scientific">Candidatus Merdivicinus excrementipullorum</name>
    <dbReference type="NCBI Taxonomy" id="2840867"/>
    <lineage>
        <taxon>Bacteria</taxon>
        <taxon>Bacillati</taxon>
        <taxon>Bacillota</taxon>
        <taxon>Clostridia</taxon>
        <taxon>Eubacteriales</taxon>
        <taxon>Oscillospiraceae</taxon>
        <taxon>Oscillospiraceae incertae sedis</taxon>
        <taxon>Candidatus Merdivicinus</taxon>
    </lineage>
</organism>
<evidence type="ECO:0000259" key="1">
    <source>
        <dbReference type="PROSITE" id="PS50880"/>
    </source>
</evidence>
<name>A0A9D1JZE5_9FIRM</name>
<reference evidence="2" key="2">
    <citation type="journal article" date="2021" name="PeerJ">
        <title>Extensive microbial diversity within the chicken gut microbiome revealed by metagenomics and culture.</title>
        <authorList>
            <person name="Gilroy R."/>
            <person name="Ravi A."/>
            <person name="Getino M."/>
            <person name="Pursley I."/>
            <person name="Horton D.L."/>
            <person name="Alikhan N.F."/>
            <person name="Baker D."/>
            <person name="Gharbi K."/>
            <person name="Hall N."/>
            <person name="Watson M."/>
            <person name="Adriaenssens E.M."/>
            <person name="Foster-Nyarko E."/>
            <person name="Jarju S."/>
            <person name="Secka A."/>
            <person name="Antonio M."/>
            <person name="Oren A."/>
            <person name="Chaudhuri R.R."/>
            <person name="La Ragione R."/>
            <person name="Hildebrand F."/>
            <person name="Pallen M.J."/>
        </authorList>
    </citation>
    <scope>NUCLEOTIDE SEQUENCE</scope>
    <source>
        <strain evidence="2">CHK199-13235</strain>
    </source>
</reference>
<dbReference type="PANTHER" id="PTHR39156:SF2">
    <property type="entry name" value="DNA PRIMASE (BACTERIAL TYPE) AND SMALL PRIMASE-LIKE PROTEINS"/>
    <property type="match status" value="1"/>
</dbReference>
<dbReference type="PROSITE" id="PS50880">
    <property type="entry name" value="TOPRIM"/>
    <property type="match status" value="1"/>
</dbReference>
<dbReference type="AlphaFoldDB" id="A0A9D1JZE5"/>
<dbReference type="GO" id="GO:0006364">
    <property type="term" value="P:rRNA processing"/>
    <property type="evidence" value="ECO:0007669"/>
    <property type="project" value="TreeGrafter"/>
</dbReference>
<dbReference type="InterPro" id="IPR006171">
    <property type="entry name" value="TOPRIM_dom"/>
</dbReference>
<comment type="caution">
    <text evidence="2">The sequence shown here is derived from an EMBL/GenBank/DDBJ whole genome shotgun (WGS) entry which is preliminary data.</text>
</comment>
<dbReference type="Gene3D" id="3.40.1360.10">
    <property type="match status" value="1"/>
</dbReference>
<dbReference type="SUPFAM" id="SSF110455">
    <property type="entry name" value="Toprim domain"/>
    <property type="match status" value="1"/>
</dbReference>
<dbReference type="SMART" id="SM00493">
    <property type="entry name" value="TOPRIM"/>
    <property type="match status" value="1"/>
</dbReference>
<protein>
    <submittedName>
        <fullName evidence="2">DUF4093 domain-containing protein</fullName>
    </submittedName>
</protein>
<dbReference type="PANTHER" id="PTHR39156">
    <property type="entry name" value="RIBONUCLEASE M5"/>
    <property type="match status" value="1"/>
</dbReference>
<evidence type="ECO:0000313" key="2">
    <source>
        <dbReference type="EMBL" id="HIS76161.1"/>
    </source>
</evidence>
<sequence>MIRCSMPIIVEGKYDKINLSNFVEGTILATGGFSIFKNKEMLELLRVMAKKTGIIILTDSDAAGFKIRSRIRSAVRDGKIINVYIPDVYGKERRKTAPSKEGKLGVEGLSREILEEAFRKAGVGVTQAEPQDPITKADFFLWGLNGSEDASFRRDKVKKELGFPERMSANALLAAVNILYQKDEFYHLLCKWFPEETTEQEGPV</sequence>
<dbReference type="InterPro" id="IPR025156">
    <property type="entry name" value="RNase_M5_C"/>
</dbReference>
<dbReference type="Proteomes" id="UP000824002">
    <property type="component" value="Unassembled WGS sequence"/>
</dbReference>
<gene>
    <name evidence="2" type="ORF">IAB51_05045</name>
</gene>